<dbReference type="AlphaFoldDB" id="A0A3D8J834"/>
<accession>A0A3D8J834</accession>
<keyword evidence="2" id="KW-0863">Zinc-finger</keyword>
<dbReference type="OrthoDB" id="9803742at2"/>
<comment type="caution">
    <text evidence="6">The sequence shown here is derived from an EMBL/GenBank/DDBJ whole genome shotgun (WGS) entry which is preliminary data.</text>
</comment>
<keyword evidence="3" id="KW-0862">Zinc</keyword>
<dbReference type="InterPro" id="IPR020458">
    <property type="entry name" value="Znf_DskA_TraR_CS"/>
</dbReference>
<dbReference type="InterPro" id="IPR037187">
    <property type="entry name" value="DnaK_N"/>
</dbReference>
<dbReference type="InterPro" id="IPR000962">
    <property type="entry name" value="Znf_DskA_TraR"/>
</dbReference>
<dbReference type="PROSITE" id="PS01102">
    <property type="entry name" value="ZF_DKSA_1"/>
    <property type="match status" value="1"/>
</dbReference>
<gene>
    <name evidence="6" type="ORF">CQA57_04560</name>
</gene>
<dbReference type="SUPFAM" id="SSF109635">
    <property type="entry name" value="DnaK suppressor protein DksA, alpha-hairpin domain"/>
    <property type="match status" value="1"/>
</dbReference>
<name>A0A3D8J834_9HELI</name>
<evidence type="ECO:0000256" key="2">
    <source>
        <dbReference type="ARBA" id="ARBA00022771"/>
    </source>
</evidence>
<dbReference type="Gene3D" id="1.20.120.910">
    <property type="entry name" value="DksA, coiled-coil domain"/>
    <property type="match status" value="1"/>
</dbReference>
<dbReference type="GO" id="GO:0008270">
    <property type="term" value="F:zinc ion binding"/>
    <property type="evidence" value="ECO:0007669"/>
    <property type="project" value="UniProtKB-KW"/>
</dbReference>
<dbReference type="PANTHER" id="PTHR33823:SF4">
    <property type="entry name" value="GENERAL STRESS PROTEIN 16O"/>
    <property type="match status" value="1"/>
</dbReference>
<evidence type="ECO:0000313" key="7">
    <source>
        <dbReference type="Proteomes" id="UP000256695"/>
    </source>
</evidence>
<dbReference type="NCBIfam" id="NF033459">
    <property type="entry name" value="DksA_like"/>
    <property type="match status" value="1"/>
</dbReference>
<dbReference type="PANTHER" id="PTHR33823">
    <property type="entry name" value="RNA POLYMERASE-BINDING TRANSCRIPTION FACTOR DKSA-RELATED"/>
    <property type="match status" value="1"/>
</dbReference>
<evidence type="ECO:0000256" key="3">
    <source>
        <dbReference type="ARBA" id="ARBA00022833"/>
    </source>
</evidence>
<feature type="domain" description="Zinc finger DksA/TraR C4-type" evidence="5">
    <location>
        <begin position="82"/>
        <end position="115"/>
    </location>
</feature>
<evidence type="ECO:0000256" key="1">
    <source>
        <dbReference type="ARBA" id="ARBA00022723"/>
    </source>
</evidence>
<evidence type="ECO:0000259" key="5">
    <source>
        <dbReference type="Pfam" id="PF01258"/>
    </source>
</evidence>
<feature type="zinc finger region" description="dksA C4-type" evidence="4">
    <location>
        <begin position="85"/>
        <end position="109"/>
    </location>
</feature>
<dbReference type="EMBL" id="NXLX01000009">
    <property type="protein sequence ID" value="RDU73582.1"/>
    <property type="molecule type" value="Genomic_DNA"/>
</dbReference>
<dbReference type="Pfam" id="PF01258">
    <property type="entry name" value="zf-dskA_traR"/>
    <property type="match status" value="1"/>
</dbReference>
<sequence>MIEKNEKSKLKKILENRLEEILVCIDVNNSSIDELCKMGLNDTTDIVSANLQNNLNSLLIQKNDKEVKEIIKALKKITDNVYGICEMCDEMIDIERLKIKPHAKFCIKCREIYEREKRNKENK</sequence>
<dbReference type="Proteomes" id="UP000256695">
    <property type="component" value="Unassembled WGS sequence"/>
</dbReference>
<protein>
    <submittedName>
        <fullName evidence="6">RNA polymerase-binding protein DksA</fullName>
    </submittedName>
</protein>
<proteinExistence type="predicted"/>
<evidence type="ECO:0000313" key="6">
    <source>
        <dbReference type="EMBL" id="RDU73582.1"/>
    </source>
</evidence>
<evidence type="ECO:0000256" key="4">
    <source>
        <dbReference type="PROSITE-ProRule" id="PRU00510"/>
    </source>
</evidence>
<dbReference type="RefSeq" id="WP_115579054.1">
    <property type="nucleotide sequence ID" value="NZ_NXLX01000009.1"/>
</dbReference>
<keyword evidence="1" id="KW-0479">Metal-binding</keyword>
<dbReference type="SUPFAM" id="SSF57716">
    <property type="entry name" value="Glucocorticoid receptor-like (DNA-binding domain)"/>
    <property type="match status" value="1"/>
</dbReference>
<reference evidence="6 7" key="1">
    <citation type="submission" date="2018-04" db="EMBL/GenBank/DDBJ databases">
        <title>Novel Campyloabacter and Helicobacter Species and Strains.</title>
        <authorList>
            <person name="Mannion A.J."/>
            <person name="Shen Z."/>
            <person name="Fox J.G."/>
        </authorList>
    </citation>
    <scope>NUCLEOTIDE SEQUENCE [LARGE SCALE GENOMIC DNA]</scope>
    <source>
        <strain evidence="6 7">MIT 04-9362</strain>
    </source>
</reference>
<keyword evidence="7" id="KW-1185">Reference proteome</keyword>
<organism evidence="6 7">
    <name type="scientific">Helicobacter anseris</name>
    <dbReference type="NCBI Taxonomy" id="375926"/>
    <lineage>
        <taxon>Bacteria</taxon>
        <taxon>Pseudomonadati</taxon>
        <taxon>Campylobacterota</taxon>
        <taxon>Epsilonproteobacteria</taxon>
        <taxon>Campylobacterales</taxon>
        <taxon>Helicobacteraceae</taxon>
        <taxon>Helicobacter</taxon>
    </lineage>
</organism>
<dbReference type="PROSITE" id="PS51128">
    <property type="entry name" value="ZF_DKSA_2"/>
    <property type="match status" value="1"/>
</dbReference>